<dbReference type="EC" id="2.3.1.275" evidence="10"/>
<organism evidence="11 12">
    <name type="scientific">Albimonas pacifica</name>
    <dbReference type="NCBI Taxonomy" id="1114924"/>
    <lineage>
        <taxon>Bacteria</taxon>
        <taxon>Pseudomonadati</taxon>
        <taxon>Pseudomonadota</taxon>
        <taxon>Alphaproteobacteria</taxon>
        <taxon>Rhodobacterales</taxon>
        <taxon>Paracoccaceae</taxon>
        <taxon>Albimonas</taxon>
    </lineage>
</organism>
<evidence type="ECO:0000256" key="3">
    <source>
        <dbReference type="ARBA" id="ARBA00022679"/>
    </source>
</evidence>
<dbReference type="STRING" id="1114924.SAMN05216258_10897"/>
<dbReference type="HAMAP" id="MF_01043">
    <property type="entry name" value="PlsY"/>
    <property type="match status" value="1"/>
</dbReference>
<comment type="subcellular location">
    <subcellularLocation>
        <location evidence="10">Cell membrane</location>
        <topology evidence="10">Multi-pass membrane protein</topology>
    </subcellularLocation>
</comment>
<accession>A0A1I3JPH4</accession>
<evidence type="ECO:0000256" key="10">
    <source>
        <dbReference type="HAMAP-Rule" id="MF_01043"/>
    </source>
</evidence>
<dbReference type="GO" id="GO:0005886">
    <property type="term" value="C:plasma membrane"/>
    <property type="evidence" value="ECO:0007669"/>
    <property type="project" value="UniProtKB-SubCell"/>
</dbReference>
<keyword evidence="3 10" id="KW-0808">Transferase</keyword>
<comment type="similarity">
    <text evidence="10">Belongs to the PlsY family.</text>
</comment>
<comment type="subunit">
    <text evidence="10">Probably interacts with PlsX.</text>
</comment>
<feature type="transmembrane region" description="Helical" evidence="10">
    <location>
        <begin position="76"/>
        <end position="97"/>
    </location>
</feature>
<dbReference type="EMBL" id="FOQH01000008">
    <property type="protein sequence ID" value="SFI62151.1"/>
    <property type="molecule type" value="Genomic_DNA"/>
</dbReference>
<evidence type="ECO:0000256" key="4">
    <source>
        <dbReference type="ARBA" id="ARBA00022692"/>
    </source>
</evidence>
<keyword evidence="9 10" id="KW-1208">Phospholipid metabolism</keyword>
<reference evidence="11 12" key="1">
    <citation type="submission" date="2016-10" db="EMBL/GenBank/DDBJ databases">
        <authorList>
            <person name="de Groot N.N."/>
        </authorList>
    </citation>
    <scope>NUCLEOTIDE SEQUENCE [LARGE SCALE GENOMIC DNA]</scope>
    <source>
        <strain evidence="11 12">CGMCC 1.11030</strain>
    </source>
</reference>
<evidence type="ECO:0000256" key="8">
    <source>
        <dbReference type="ARBA" id="ARBA00023209"/>
    </source>
</evidence>
<dbReference type="AlphaFoldDB" id="A0A1I3JPH4"/>
<dbReference type="SMART" id="SM01207">
    <property type="entry name" value="G3P_acyltransf"/>
    <property type="match status" value="1"/>
</dbReference>
<dbReference type="GO" id="GO:0008654">
    <property type="term" value="P:phospholipid biosynthetic process"/>
    <property type="evidence" value="ECO:0007669"/>
    <property type="project" value="UniProtKB-UniRule"/>
</dbReference>
<comment type="function">
    <text evidence="10">Catalyzes the transfer of an acyl group from acyl-phosphate (acyl-PO(4)) to glycerol-3-phosphate (G3P) to form lysophosphatidic acid (LPA). This enzyme utilizes acyl-phosphate as fatty acyl donor, but not acyl-CoA or acyl-ACP.</text>
</comment>
<feature type="transmembrane region" description="Helical" evidence="10">
    <location>
        <begin position="128"/>
        <end position="154"/>
    </location>
</feature>
<keyword evidence="4 10" id="KW-0812">Transmembrane</keyword>
<dbReference type="PANTHER" id="PTHR30309">
    <property type="entry name" value="INNER MEMBRANE PROTEIN YGIH"/>
    <property type="match status" value="1"/>
</dbReference>
<feature type="transmembrane region" description="Helical" evidence="10">
    <location>
        <begin position="174"/>
        <end position="197"/>
    </location>
</feature>
<dbReference type="RefSeq" id="WP_245779200.1">
    <property type="nucleotide sequence ID" value="NZ_FOQH01000008.1"/>
</dbReference>
<evidence type="ECO:0000313" key="11">
    <source>
        <dbReference type="EMBL" id="SFI62151.1"/>
    </source>
</evidence>
<dbReference type="GO" id="GO:0043772">
    <property type="term" value="F:acyl-phosphate glycerol-3-phosphate acyltransferase activity"/>
    <property type="evidence" value="ECO:0007669"/>
    <property type="project" value="UniProtKB-UniRule"/>
</dbReference>
<sequence>MSRMIPEWLRALLGETAAPGLDAALPYLLGALLLGYLLGSIPMGVLLSRAFGLGDLTKVGSGNIGATNVLRTGNKAAAALTLLLDAGKGAAAVLIAGMWGPDAAVLGACGAMIGHCFPVWLRFRGGKGVATILGCTLALSWPAGLVCLAVWLGAAALTRYSSVGGLAAAAASPLALWAFGRLEAVGLFVLLAALVFAKHHENLGRLARGTESKIGAKPRG</sequence>
<feature type="transmembrane region" description="Helical" evidence="10">
    <location>
        <begin position="27"/>
        <end position="48"/>
    </location>
</feature>
<dbReference type="Proteomes" id="UP000199377">
    <property type="component" value="Unassembled WGS sequence"/>
</dbReference>
<dbReference type="UniPathway" id="UPA00085"/>
<keyword evidence="8 10" id="KW-0594">Phospholipid biosynthesis</keyword>
<keyword evidence="5 10" id="KW-1133">Transmembrane helix</keyword>
<comment type="catalytic activity">
    <reaction evidence="10">
        <text>an acyl phosphate + sn-glycerol 3-phosphate = a 1-acyl-sn-glycero-3-phosphate + phosphate</text>
        <dbReference type="Rhea" id="RHEA:34075"/>
        <dbReference type="ChEBI" id="CHEBI:43474"/>
        <dbReference type="ChEBI" id="CHEBI:57597"/>
        <dbReference type="ChEBI" id="CHEBI:57970"/>
        <dbReference type="ChEBI" id="CHEBI:59918"/>
        <dbReference type="EC" id="2.3.1.275"/>
    </reaction>
</comment>
<keyword evidence="7 10" id="KW-0472">Membrane</keyword>
<keyword evidence="12" id="KW-1185">Reference proteome</keyword>
<feature type="transmembrane region" description="Helical" evidence="10">
    <location>
        <begin position="103"/>
        <end position="121"/>
    </location>
</feature>
<keyword evidence="1 10" id="KW-1003">Cell membrane</keyword>
<dbReference type="PANTHER" id="PTHR30309:SF0">
    <property type="entry name" value="GLYCEROL-3-PHOSPHATE ACYLTRANSFERASE-RELATED"/>
    <property type="match status" value="1"/>
</dbReference>
<dbReference type="Pfam" id="PF02660">
    <property type="entry name" value="G3P_acyltransf"/>
    <property type="match status" value="1"/>
</dbReference>
<comment type="pathway">
    <text evidence="10">Lipid metabolism; phospholipid metabolism.</text>
</comment>
<evidence type="ECO:0000313" key="12">
    <source>
        <dbReference type="Proteomes" id="UP000199377"/>
    </source>
</evidence>
<evidence type="ECO:0000256" key="6">
    <source>
        <dbReference type="ARBA" id="ARBA00023098"/>
    </source>
</evidence>
<protein>
    <recommendedName>
        <fullName evidence="10">Glycerol-3-phosphate acyltransferase</fullName>
    </recommendedName>
    <alternativeName>
        <fullName evidence="10">Acyl-PO4 G3P acyltransferase</fullName>
    </alternativeName>
    <alternativeName>
        <fullName evidence="10">Acyl-phosphate--glycerol-3-phosphate acyltransferase</fullName>
    </alternativeName>
    <alternativeName>
        <fullName evidence="10">G3P acyltransferase</fullName>
        <shortName evidence="10">GPAT</shortName>
        <ecNumber evidence="10">2.3.1.275</ecNumber>
    </alternativeName>
    <alternativeName>
        <fullName evidence="10">Lysophosphatidic acid synthase</fullName>
        <shortName evidence="10">LPA synthase</shortName>
    </alternativeName>
</protein>
<evidence type="ECO:0000256" key="5">
    <source>
        <dbReference type="ARBA" id="ARBA00022989"/>
    </source>
</evidence>
<evidence type="ECO:0000256" key="7">
    <source>
        <dbReference type="ARBA" id="ARBA00023136"/>
    </source>
</evidence>
<evidence type="ECO:0000256" key="2">
    <source>
        <dbReference type="ARBA" id="ARBA00022516"/>
    </source>
</evidence>
<dbReference type="NCBIfam" id="TIGR00023">
    <property type="entry name" value="glycerol-3-phosphate 1-O-acyltransferase PlsY"/>
    <property type="match status" value="1"/>
</dbReference>
<dbReference type="InterPro" id="IPR003811">
    <property type="entry name" value="G3P_acylTferase_PlsY"/>
</dbReference>
<proteinExistence type="inferred from homology"/>
<keyword evidence="6 10" id="KW-0443">Lipid metabolism</keyword>
<name>A0A1I3JPH4_9RHOB</name>
<evidence type="ECO:0000256" key="9">
    <source>
        <dbReference type="ARBA" id="ARBA00023264"/>
    </source>
</evidence>
<gene>
    <name evidence="10" type="primary">plsY</name>
    <name evidence="11" type="ORF">SAMN05216258_10897</name>
</gene>
<keyword evidence="2 10" id="KW-0444">Lipid biosynthesis</keyword>
<keyword evidence="11" id="KW-0012">Acyltransferase</keyword>
<evidence type="ECO:0000256" key="1">
    <source>
        <dbReference type="ARBA" id="ARBA00022475"/>
    </source>
</evidence>